<sequence>MKRFRISVYVLSTIWFALICSGVIGKGEAKAQQKHPAPKTRPLDILKVLNTTHPLWLYQQTYPNNFSIPEYTQEIFEEICIFNKKINLTGDVYHFWHKMEVNGDKLRIHFNASIDAALNTMDVSDISPSSNDSSPFERMRLVFSEKNTCSIFMITSLLEDATEECEMYIRETSQGVQPTEGCNNFYHRKCKNVKYKPYRESCKPKLKPKNNQ</sequence>
<proteinExistence type="evidence at transcript level"/>
<dbReference type="AlphaFoldDB" id="A0A023FZ78"/>
<dbReference type="InterPro" id="IPR012674">
    <property type="entry name" value="Calycin"/>
</dbReference>
<keyword evidence="1" id="KW-0732">Signal</keyword>
<accession>A0A023FZ78</accession>
<dbReference type="GO" id="GO:0043176">
    <property type="term" value="F:amine binding"/>
    <property type="evidence" value="ECO:0007669"/>
    <property type="project" value="InterPro"/>
</dbReference>
<dbReference type="InterPro" id="IPR002970">
    <property type="entry name" value="Tick_his-bd"/>
</dbReference>
<protein>
    <submittedName>
        <fullName evidence="2">Putative lipocalin-3 1</fullName>
    </submittedName>
</protein>
<feature type="chain" id="PRO_5001515811" evidence="1">
    <location>
        <begin position="26"/>
        <end position="212"/>
    </location>
</feature>
<feature type="signal peptide" evidence="1">
    <location>
        <begin position="1"/>
        <end position="25"/>
    </location>
</feature>
<dbReference type="EMBL" id="GBBL01000521">
    <property type="protein sequence ID" value="JAC26799.1"/>
    <property type="molecule type" value="mRNA"/>
</dbReference>
<dbReference type="Gene3D" id="2.40.128.20">
    <property type="match status" value="1"/>
</dbReference>
<organism evidence="2">
    <name type="scientific">Amblyomma parvum</name>
    <name type="common">South American tick</name>
    <dbReference type="NCBI Taxonomy" id="251391"/>
    <lineage>
        <taxon>Eukaryota</taxon>
        <taxon>Metazoa</taxon>
        <taxon>Ecdysozoa</taxon>
        <taxon>Arthropoda</taxon>
        <taxon>Chelicerata</taxon>
        <taxon>Arachnida</taxon>
        <taxon>Acari</taxon>
        <taxon>Parasitiformes</taxon>
        <taxon>Ixodida</taxon>
        <taxon>Ixodoidea</taxon>
        <taxon>Ixodidae</taxon>
        <taxon>Amblyomminae</taxon>
        <taxon>Amblyomma</taxon>
    </lineage>
</organism>
<dbReference type="SUPFAM" id="SSF50814">
    <property type="entry name" value="Lipocalins"/>
    <property type="match status" value="1"/>
</dbReference>
<dbReference type="Pfam" id="PF02098">
    <property type="entry name" value="His_binding"/>
    <property type="match status" value="1"/>
</dbReference>
<reference evidence="2" key="1">
    <citation type="submission" date="2014-03" db="EMBL/GenBank/DDBJ databases">
        <title>The sialotranscriptome of Amblyomma triste, Amblyomma parvum and Amblyomma cajennense ticks, uncovered by 454-based RNA-seq.</title>
        <authorList>
            <person name="Garcia G.R."/>
            <person name="Gardinassi L.G."/>
            <person name="Ribeiro J.M."/>
            <person name="Anatrielo E."/>
            <person name="Ferreira B.R."/>
            <person name="Moreira H.N."/>
            <person name="Mafra C."/>
            <person name="Olegario M.M."/>
            <person name="Szabo P.J."/>
            <person name="Miranda-Santos I.K."/>
            <person name="Maruyama S.R."/>
        </authorList>
    </citation>
    <scope>NUCLEOTIDE SEQUENCE</scope>
    <source>
        <strain evidence="2">Araguapaz</strain>
        <tissue evidence="2">Salivary glands</tissue>
    </source>
</reference>
<evidence type="ECO:0000256" key="1">
    <source>
        <dbReference type="SAM" id="SignalP"/>
    </source>
</evidence>
<name>A0A023FZ78_AMBPA</name>
<dbReference type="GO" id="GO:0030682">
    <property type="term" value="P:symbiont-mediated perturbation of host defenses"/>
    <property type="evidence" value="ECO:0007669"/>
    <property type="project" value="InterPro"/>
</dbReference>
<evidence type="ECO:0000313" key="2">
    <source>
        <dbReference type="EMBL" id="JAC26799.1"/>
    </source>
</evidence>